<proteinExistence type="predicted"/>
<evidence type="ECO:0000313" key="3">
    <source>
        <dbReference type="Proteomes" id="UP001515480"/>
    </source>
</evidence>
<accession>A0AB34JRG0</accession>
<name>A0AB34JRG0_PRYPA</name>
<feature type="region of interest" description="Disordered" evidence="1">
    <location>
        <begin position="191"/>
        <end position="222"/>
    </location>
</feature>
<evidence type="ECO:0000313" key="2">
    <source>
        <dbReference type="EMBL" id="KAL1524714.1"/>
    </source>
</evidence>
<dbReference type="Proteomes" id="UP001515480">
    <property type="component" value="Unassembled WGS sequence"/>
</dbReference>
<feature type="compositionally biased region" description="Basic and acidic residues" evidence="1">
    <location>
        <begin position="212"/>
        <end position="222"/>
    </location>
</feature>
<feature type="region of interest" description="Disordered" evidence="1">
    <location>
        <begin position="126"/>
        <end position="145"/>
    </location>
</feature>
<dbReference type="AlphaFoldDB" id="A0AB34JRG0"/>
<gene>
    <name evidence="2" type="ORF">AB1Y20_019598</name>
</gene>
<sequence length="222" mass="23891">MSSPRVDHGAGQAEGGPRGPALHDHHPGAADLFPDVWVWSGCPGGAHHAELRDPDVQTIGEQAVGLKVLQSFADKLLYANFAKSSLADWQAQFRIFEKQATFLEAVKRSQEAKATRPARQVNYLTGHPAEDDFSHQEPQDSSSGSDLLEQLAQLLAGGEVKTKGGKKEAAGKKAEDAAFVRRLVAAPMGGDRTAKDRDWVEANGVPGFAPPDDPRREPLMPV</sequence>
<organism evidence="2 3">
    <name type="scientific">Prymnesium parvum</name>
    <name type="common">Toxic golden alga</name>
    <dbReference type="NCBI Taxonomy" id="97485"/>
    <lineage>
        <taxon>Eukaryota</taxon>
        <taxon>Haptista</taxon>
        <taxon>Haptophyta</taxon>
        <taxon>Prymnesiophyceae</taxon>
        <taxon>Prymnesiales</taxon>
        <taxon>Prymnesiaceae</taxon>
        <taxon>Prymnesium</taxon>
    </lineage>
</organism>
<feature type="region of interest" description="Disordered" evidence="1">
    <location>
        <begin position="1"/>
        <end position="26"/>
    </location>
</feature>
<reference evidence="2 3" key="1">
    <citation type="journal article" date="2024" name="Science">
        <title>Giant polyketide synthase enzymes in the biosynthesis of giant marine polyether toxins.</title>
        <authorList>
            <person name="Fallon T.R."/>
            <person name="Shende V.V."/>
            <person name="Wierzbicki I.H."/>
            <person name="Pendleton A.L."/>
            <person name="Watervoot N.F."/>
            <person name="Auber R.P."/>
            <person name="Gonzalez D.J."/>
            <person name="Wisecaver J.H."/>
            <person name="Moore B.S."/>
        </authorList>
    </citation>
    <scope>NUCLEOTIDE SEQUENCE [LARGE SCALE GENOMIC DNA]</scope>
    <source>
        <strain evidence="2 3">12B1</strain>
    </source>
</reference>
<keyword evidence="3" id="KW-1185">Reference proteome</keyword>
<evidence type="ECO:0000256" key="1">
    <source>
        <dbReference type="SAM" id="MobiDB-lite"/>
    </source>
</evidence>
<comment type="caution">
    <text evidence="2">The sequence shown here is derived from an EMBL/GenBank/DDBJ whole genome shotgun (WGS) entry which is preliminary data.</text>
</comment>
<protein>
    <submittedName>
        <fullName evidence="2">Uncharacterized protein</fullName>
    </submittedName>
</protein>
<feature type="compositionally biased region" description="Basic and acidic residues" evidence="1">
    <location>
        <begin position="128"/>
        <end position="138"/>
    </location>
</feature>
<dbReference type="EMBL" id="JBGBPQ010000005">
    <property type="protein sequence ID" value="KAL1524714.1"/>
    <property type="molecule type" value="Genomic_DNA"/>
</dbReference>